<evidence type="ECO:0000256" key="6">
    <source>
        <dbReference type="PIRSR" id="PIRSR000077-1"/>
    </source>
</evidence>
<dbReference type="Gene3D" id="3.40.30.10">
    <property type="entry name" value="Glutaredoxin"/>
    <property type="match status" value="1"/>
</dbReference>
<dbReference type="PROSITE" id="PS51352">
    <property type="entry name" value="THIOREDOXIN_2"/>
    <property type="match status" value="1"/>
</dbReference>
<dbReference type="InterPro" id="IPR036249">
    <property type="entry name" value="Thioredoxin-like_sf"/>
</dbReference>
<feature type="disulfide bond" description="Redox-active" evidence="7">
    <location>
        <begin position="32"/>
        <end position="35"/>
    </location>
</feature>
<name>A0A2M3Z0V8_9DIPT</name>
<comment type="similarity">
    <text evidence="5">Belongs to the thioredoxin family.</text>
</comment>
<dbReference type="GO" id="GO:0015035">
    <property type="term" value="F:protein-disulfide reductase activity"/>
    <property type="evidence" value="ECO:0007669"/>
    <property type="project" value="InterPro"/>
</dbReference>
<dbReference type="PANTHER" id="PTHR46115">
    <property type="entry name" value="THIOREDOXIN-LIKE PROTEIN 1"/>
    <property type="match status" value="1"/>
</dbReference>
<dbReference type="CDD" id="cd02947">
    <property type="entry name" value="TRX_family"/>
    <property type="match status" value="1"/>
</dbReference>
<protein>
    <recommendedName>
        <fullName evidence="5">Thioredoxin</fullName>
    </recommendedName>
</protein>
<dbReference type="AlphaFoldDB" id="A0A2M3Z0V8"/>
<dbReference type="PROSITE" id="PS00194">
    <property type="entry name" value="THIOREDOXIN_1"/>
    <property type="match status" value="1"/>
</dbReference>
<evidence type="ECO:0000256" key="7">
    <source>
        <dbReference type="PIRSR" id="PIRSR000077-4"/>
    </source>
</evidence>
<dbReference type="InterPro" id="IPR013766">
    <property type="entry name" value="Thioredoxin_domain"/>
</dbReference>
<dbReference type="NCBIfam" id="TIGR01068">
    <property type="entry name" value="thioredoxin"/>
    <property type="match status" value="1"/>
</dbReference>
<dbReference type="SUPFAM" id="SSF52833">
    <property type="entry name" value="Thioredoxin-like"/>
    <property type="match status" value="1"/>
</dbReference>
<dbReference type="InterPro" id="IPR017937">
    <property type="entry name" value="Thioredoxin_CS"/>
</dbReference>
<evidence type="ECO:0000313" key="9">
    <source>
        <dbReference type="EMBL" id="MBW22145.1"/>
    </source>
</evidence>
<feature type="active site" description="Nucleophile" evidence="6">
    <location>
        <position position="35"/>
    </location>
</feature>
<evidence type="ECO:0000256" key="5">
    <source>
        <dbReference type="PIRNR" id="PIRNR000077"/>
    </source>
</evidence>
<dbReference type="Pfam" id="PF00085">
    <property type="entry name" value="Thioredoxin"/>
    <property type="match status" value="1"/>
</dbReference>
<reference evidence="9" key="1">
    <citation type="submission" date="2018-01" db="EMBL/GenBank/DDBJ databases">
        <title>An insight into the sialome of Amazonian anophelines.</title>
        <authorList>
            <person name="Ribeiro J.M."/>
            <person name="Scarpassa V."/>
            <person name="Calvo E."/>
        </authorList>
    </citation>
    <scope>NUCLEOTIDE SEQUENCE</scope>
    <source>
        <tissue evidence="9">Salivary glands</tissue>
    </source>
</reference>
<dbReference type="PIRSF" id="PIRSF000077">
    <property type="entry name" value="Thioredoxin"/>
    <property type="match status" value="1"/>
</dbReference>
<evidence type="ECO:0000256" key="3">
    <source>
        <dbReference type="ARBA" id="ARBA00023157"/>
    </source>
</evidence>
<keyword evidence="2" id="KW-0249">Electron transport</keyword>
<dbReference type="PRINTS" id="PR00421">
    <property type="entry name" value="THIOREDOXIN"/>
</dbReference>
<keyword evidence="4 7" id="KW-0676">Redox-active center</keyword>
<feature type="site" description="Contributes to redox potential value" evidence="6">
    <location>
        <position position="34"/>
    </location>
</feature>
<feature type="site" description="Deprotonates C-terminal active site Cys" evidence="6">
    <location>
        <position position="26"/>
    </location>
</feature>
<feature type="site" description="Contributes to redox potential value" evidence="6">
    <location>
        <position position="33"/>
    </location>
</feature>
<evidence type="ECO:0000259" key="8">
    <source>
        <dbReference type="PROSITE" id="PS51352"/>
    </source>
</evidence>
<keyword evidence="3 7" id="KW-1015">Disulfide bond</keyword>
<accession>A0A2M3Z0V8</accession>
<evidence type="ECO:0000256" key="1">
    <source>
        <dbReference type="ARBA" id="ARBA00022448"/>
    </source>
</evidence>
<dbReference type="EMBL" id="GGFM01001394">
    <property type="protein sequence ID" value="MBW22145.1"/>
    <property type="molecule type" value="Transcribed_RNA"/>
</dbReference>
<feature type="domain" description="Thioredoxin" evidence="8">
    <location>
        <begin position="1"/>
        <end position="107"/>
    </location>
</feature>
<feature type="active site" description="Nucleophile" evidence="6">
    <location>
        <position position="32"/>
    </location>
</feature>
<proteinExistence type="inferred from homology"/>
<organism evidence="9">
    <name type="scientific">Anopheles braziliensis</name>
    <dbReference type="NCBI Taxonomy" id="58242"/>
    <lineage>
        <taxon>Eukaryota</taxon>
        <taxon>Metazoa</taxon>
        <taxon>Ecdysozoa</taxon>
        <taxon>Arthropoda</taxon>
        <taxon>Hexapoda</taxon>
        <taxon>Insecta</taxon>
        <taxon>Pterygota</taxon>
        <taxon>Neoptera</taxon>
        <taxon>Endopterygota</taxon>
        <taxon>Diptera</taxon>
        <taxon>Nematocera</taxon>
        <taxon>Culicoidea</taxon>
        <taxon>Culicidae</taxon>
        <taxon>Anophelinae</taxon>
        <taxon>Anopheles</taxon>
    </lineage>
</organism>
<sequence length="107" mass="12173">MVYIVKDSADFHNKLESAGDQLVVVDFFATWCGPCKVIAPKLEEFQNKYAEKVVIVKVDVDECEDLAAEYNISSMPTFLFIKRKQVVQQFSGANAEKLENHIKQLTE</sequence>
<evidence type="ECO:0000256" key="4">
    <source>
        <dbReference type="ARBA" id="ARBA00023284"/>
    </source>
</evidence>
<dbReference type="FunFam" id="3.40.30.10:FF:000104">
    <property type="entry name" value="Thioredoxin"/>
    <property type="match status" value="1"/>
</dbReference>
<evidence type="ECO:0000256" key="2">
    <source>
        <dbReference type="ARBA" id="ARBA00022982"/>
    </source>
</evidence>
<keyword evidence="1" id="KW-0813">Transport</keyword>
<dbReference type="InterPro" id="IPR005746">
    <property type="entry name" value="Thioredoxin"/>
</dbReference>